<name>A0A0V0QVD9_PSEPJ</name>
<comment type="caution">
    <text evidence="2">The sequence shown here is derived from an EMBL/GenBank/DDBJ whole genome shotgun (WGS) entry which is preliminary data.</text>
</comment>
<accession>A0A0V0QVD9</accession>
<proteinExistence type="predicted"/>
<dbReference type="AlphaFoldDB" id="A0A0V0QVD9"/>
<dbReference type="Proteomes" id="UP000054937">
    <property type="component" value="Unassembled WGS sequence"/>
</dbReference>
<dbReference type="EMBL" id="LDAU01000096">
    <property type="protein sequence ID" value="KRX06332.1"/>
    <property type="molecule type" value="Genomic_DNA"/>
</dbReference>
<gene>
    <name evidence="2" type="ORF">PPERSA_04944</name>
</gene>
<organism evidence="2 3">
    <name type="scientific">Pseudocohnilembus persalinus</name>
    <name type="common">Ciliate</name>
    <dbReference type="NCBI Taxonomy" id="266149"/>
    <lineage>
        <taxon>Eukaryota</taxon>
        <taxon>Sar</taxon>
        <taxon>Alveolata</taxon>
        <taxon>Ciliophora</taxon>
        <taxon>Intramacronucleata</taxon>
        <taxon>Oligohymenophorea</taxon>
        <taxon>Scuticociliatia</taxon>
        <taxon>Philasterida</taxon>
        <taxon>Pseudocohnilembidae</taxon>
        <taxon>Pseudocohnilembus</taxon>
    </lineage>
</organism>
<protein>
    <submittedName>
        <fullName evidence="2">Uncharacterized protein</fullName>
    </submittedName>
</protein>
<dbReference type="InParanoid" id="A0A0V0QVD9"/>
<evidence type="ECO:0000313" key="2">
    <source>
        <dbReference type="EMBL" id="KRX06332.1"/>
    </source>
</evidence>
<sequence>MATNQQIGGFQQEQLQIPSINKNMEQYEQMLSDHLSYETKFQPIQRNFEDKLKEFSFNYEKNKENAWNLFIESKQKHDFLVLELEVVKLFCQLNQINLEIVEIKQTEHILDGHLPILQVNDTVFFNQQEFLPFLQELSDQNKNLDKQFLNIVENLYDNIQFLMFFDDKNNYQYRKKYNIILEPIKKLSYFKQQYDLKNKFRHRGILNTQQALQNTKSALNQLEILKIQQNTYQFVEKQSMNQNNMEQKQDEQQLQGENTFE</sequence>
<keyword evidence="3" id="KW-1185">Reference proteome</keyword>
<feature type="region of interest" description="Disordered" evidence="1">
    <location>
        <begin position="241"/>
        <end position="261"/>
    </location>
</feature>
<evidence type="ECO:0000313" key="3">
    <source>
        <dbReference type="Proteomes" id="UP000054937"/>
    </source>
</evidence>
<reference evidence="2 3" key="1">
    <citation type="journal article" date="2015" name="Sci. Rep.">
        <title>Genome of the facultative scuticociliatosis pathogen Pseudocohnilembus persalinus provides insight into its virulence through horizontal gene transfer.</title>
        <authorList>
            <person name="Xiong J."/>
            <person name="Wang G."/>
            <person name="Cheng J."/>
            <person name="Tian M."/>
            <person name="Pan X."/>
            <person name="Warren A."/>
            <person name="Jiang C."/>
            <person name="Yuan D."/>
            <person name="Miao W."/>
        </authorList>
    </citation>
    <scope>NUCLEOTIDE SEQUENCE [LARGE SCALE GENOMIC DNA]</scope>
    <source>
        <strain evidence="2">36N120E</strain>
    </source>
</reference>
<evidence type="ECO:0000256" key="1">
    <source>
        <dbReference type="SAM" id="MobiDB-lite"/>
    </source>
</evidence>